<evidence type="ECO:0000256" key="12">
    <source>
        <dbReference type="ARBA" id="ARBA00060084"/>
    </source>
</evidence>
<dbReference type="GeneID" id="18928198"/>
<feature type="domain" description="THIF-type NAD/FAD binding fold" evidence="14">
    <location>
        <begin position="72"/>
        <end position="342"/>
    </location>
</feature>
<dbReference type="InParanoid" id="F4RX96"/>
<evidence type="ECO:0000256" key="1">
    <source>
        <dbReference type="ARBA" id="ARBA00004225"/>
    </source>
</evidence>
<sequence>MVKNGIGLMNVIGIGSLSGLITSLIIYKYSDYFKPINKKSTNSISKTRKSSEKEKEEEGENLIKEQLIRHESFFGELGNQQIRKSYVVVIGLGGVGSHVSLSLIRSGVRRIKLIDFDLVSLSSLNRHAVATRNDVGKPKVEVCREFFRRISPWIEIEIEMREFNSENAKELLMNDSSEEGEEVDWVLDCIDNITTKLDLLTFCKTNQIKVISSLGAASKSDPSRIQISDISLTFEDPLARSVRRRLRMKGIVDGIPVVYSTEKPNEKVTLLPLPEEEFQKGNVQELSSLTNFRVRILPVLGPIPAMFGQAMAAYVLSQLSGFPIDPLPVKNRTKLYKRLYNDLLSRESKLTGTTTIPFSIEEIGYIFEEIYRGKSIVSPNFVISNTLCLIRWDSKIDLNWQNCVVMDRSEAELHEEKVLRNGVDPQVVWDPQTVGLVMERFEEELRMRKWR</sequence>
<accession>F4RX96</accession>
<dbReference type="GO" id="GO:0005741">
    <property type="term" value="C:mitochondrial outer membrane"/>
    <property type="evidence" value="ECO:0007669"/>
    <property type="project" value="UniProtKB-SubCell"/>
</dbReference>
<evidence type="ECO:0000256" key="9">
    <source>
        <dbReference type="ARBA" id="ARBA00022989"/>
    </source>
</evidence>
<dbReference type="FunFam" id="3.40.50.720:FF:000125">
    <property type="entry name" value="tRNA threonylcarbamoyladenosine dehydratase 2-like"/>
    <property type="match status" value="1"/>
</dbReference>
<dbReference type="KEGG" id="mlr:MELLADRAFT_44716"/>
<keyword evidence="11 13" id="KW-0472">Membrane</keyword>
<dbReference type="GO" id="GO:0005524">
    <property type="term" value="F:ATP binding"/>
    <property type="evidence" value="ECO:0007669"/>
    <property type="project" value="UniProtKB-KW"/>
</dbReference>
<dbReference type="Pfam" id="PF00899">
    <property type="entry name" value="ThiF"/>
    <property type="match status" value="1"/>
</dbReference>
<dbReference type="FunCoup" id="F4RX96">
    <property type="interactions" value="26"/>
</dbReference>
<keyword evidence="10" id="KW-0496">Mitochondrion</keyword>
<dbReference type="InterPro" id="IPR035985">
    <property type="entry name" value="Ubiquitin-activating_enz"/>
</dbReference>
<dbReference type="GO" id="GO:0061503">
    <property type="term" value="F:tRNA threonylcarbamoyladenosine dehydratase"/>
    <property type="evidence" value="ECO:0007669"/>
    <property type="project" value="TreeGrafter"/>
</dbReference>
<dbReference type="VEuPathDB" id="FungiDB:MELLADRAFT_44716"/>
<dbReference type="eggNOG" id="KOG2018">
    <property type="taxonomic scope" value="Eukaryota"/>
</dbReference>
<dbReference type="PANTHER" id="PTHR43267">
    <property type="entry name" value="TRNA THREONYLCARBAMOYLADENOSINE DEHYDRATASE"/>
    <property type="match status" value="1"/>
</dbReference>
<keyword evidence="5 13" id="KW-0812">Transmembrane</keyword>
<dbReference type="Proteomes" id="UP000001072">
    <property type="component" value="Unassembled WGS sequence"/>
</dbReference>
<evidence type="ECO:0000259" key="14">
    <source>
        <dbReference type="Pfam" id="PF00899"/>
    </source>
</evidence>
<feature type="transmembrane region" description="Helical" evidence="13">
    <location>
        <begin position="86"/>
        <end position="104"/>
    </location>
</feature>
<dbReference type="EMBL" id="GL883127">
    <property type="protein sequence ID" value="EGG03025.1"/>
    <property type="molecule type" value="Genomic_DNA"/>
</dbReference>
<evidence type="ECO:0000256" key="6">
    <source>
        <dbReference type="ARBA" id="ARBA00022741"/>
    </source>
</evidence>
<keyword evidence="16" id="KW-1185">Reference proteome</keyword>
<evidence type="ECO:0000256" key="10">
    <source>
        <dbReference type="ARBA" id="ARBA00023128"/>
    </source>
</evidence>
<dbReference type="Gene3D" id="3.40.50.720">
    <property type="entry name" value="NAD(P)-binding Rossmann-like Domain"/>
    <property type="match status" value="1"/>
</dbReference>
<dbReference type="GO" id="GO:0008641">
    <property type="term" value="F:ubiquitin-like modifier activating enzyme activity"/>
    <property type="evidence" value="ECO:0007669"/>
    <property type="project" value="InterPro"/>
</dbReference>
<dbReference type="STRING" id="747676.F4RX96"/>
<keyword evidence="6" id="KW-0547">Nucleotide-binding</keyword>
<keyword evidence="4" id="KW-0436">Ligase</keyword>
<feature type="transmembrane region" description="Helical" evidence="13">
    <location>
        <begin position="6"/>
        <end position="29"/>
    </location>
</feature>
<proteinExistence type="inferred from homology"/>
<evidence type="ECO:0000256" key="2">
    <source>
        <dbReference type="ARBA" id="ARBA00004294"/>
    </source>
</evidence>
<evidence type="ECO:0000256" key="8">
    <source>
        <dbReference type="ARBA" id="ARBA00022840"/>
    </source>
</evidence>
<organism evidence="16">
    <name type="scientific">Melampsora larici-populina (strain 98AG31 / pathotype 3-4-7)</name>
    <name type="common">Poplar leaf rust fungus</name>
    <dbReference type="NCBI Taxonomy" id="747676"/>
    <lineage>
        <taxon>Eukaryota</taxon>
        <taxon>Fungi</taxon>
        <taxon>Dikarya</taxon>
        <taxon>Basidiomycota</taxon>
        <taxon>Pucciniomycotina</taxon>
        <taxon>Pucciniomycetes</taxon>
        <taxon>Pucciniales</taxon>
        <taxon>Melampsoraceae</taxon>
        <taxon>Melampsora</taxon>
    </lineage>
</organism>
<keyword evidence="8" id="KW-0067">ATP-binding</keyword>
<dbReference type="AlphaFoldDB" id="F4RX96"/>
<evidence type="ECO:0000256" key="7">
    <source>
        <dbReference type="ARBA" id="ARBA00022787"/>
    </source>
</evidence>
<evidence type="ECO:0000256" key="11">
    <source>
        <dbReference type="ARBA" id="ARBA00023136"/>
    </source>
</evidence>
<keyword evidence="7" id="KW-1000">Mitochondrion outer membrane</keyword>
<dbReference type="InterPro" id="IPR000594">
    <property type="entry name" value="ThiF_NAD_FAD-bd"/>
</dbReference>
<evidence type="ECO:0000256" key="3">
    <source>
        <dbReference type="ARBA" id="ARBA00009919"/>
    </source>
</evidence>
<dbReference type="HOGENOM" id="CLU_013325_9_3_1"/>
<reference evidence="16" key="1">
    <citation type="journal article" date="2011" name="Proc. Natl. Acad. Sci. U.S.A.">
        <title>Obligate biotrophy features unraveled by the genomic analysis of rust fungi.</title>
        <authorList>
            <person name="Duplessis S."/>
            <person name="Cuomo C.A."/>
            <person name="Lin Y.-C."/>
            <person name="Aerts A."/>
            <person name="Tisserant E."/>
            <person name="Veneault-Fourrey C."/>
            <person name="Joly D.L."/>
            <person name="Hacquard S."/>
            <person name="Amselem J."/>
            <person name="Cantarel B.L."/>
            <person name="Chiu R."/>
            <person name="Coutinho P.M."/>
            <person name="Feau N."/>
            <person name="Field M."/>
            <person name="Frey P."/>
            <person name="Gelhaye E."/>
            <person name="Goldberg J."/>
            <person name="Grabherr M.G."/>
            <person name="Kodira C.D."/>
            <person name="Kohler A."/>
            <person name="Kuees U."/>
            <person name="Lindquist E.A."/>
            <person name="Lucas S.M."/>
            <person name="Mago R."/>
            <person name="Mauceli E."/>
            <person name="Morin E."/>
            <person name="Murat C."/>
            <person name="Pangilinan J.L."/>
            <person name="Park R."/>
            <person name="Pearson M."/>
            <person name="Quesneville H."/>
            <person name="Rouhier N."/>
            <person name="Sakthikumar S."/>
            <person name="Salamov A.A."/>
            <person name="Schmutz J."/>
            <person name="Selles B."/>
            <person name="Shapiro H."/>
            <person name="Tanguay P."/>
            <person name="Tuskan G.A."/>
            <person name="Henrissat B."/>
            <person name="Van de Peer Y."/>
            <person name="Rouze P."/>
            <person name="Ellis J.G."/>
            <person name="Dodds P.N."/>
            <person name="Schein J.E."/>
            <person name="Zhong S."/>
            <person name="Hamelin R.C."/>
            <person name="Grigoriev I.V."/>
            <person name="Szabo L.J."/>
            <person name="Martin F."/>
        </authorList>
    </citation>
    <scope>NUCLEOTIDE SEQUENCE [LARGE SCALE GENOMIC DNA]</scope>
    <source>
        <strain evidence="16">98AG31 / pathotype 3-4-7</strain>
    </source>
</reference>
<gene>
    <name evidence="15" type="ORF">MELLADRAFT_44716</name>
</gene>
<dbReference type="OrthoDB" id="10265862at2759"/>
<dbReference type="CDD" id="cd00755">
    <property type="entry name" value="YgdL_like"/>
    <property type="match status" value="1"/>
</dbReference>
<evidence type="ECO:0000256" key="5">
    <source>
        <dbReference type="ARBA" id="ARBA00022692"/>
    </source>
</evidence>
<evidence type="ECO:0000313" key="15">
    <source>
        <dbReference type="EMBL" id="EGG03025.1"/>
    </source>
</evidence>
<evidence type="ECO:0000313" key="16">
    <source>
        <dbReference type="Proteomes" id="UP000001072"/>
    </source>
</evidence>
<dbReference type="RefSeq" id="XP_007413818.1">
    <property type="nucleotide sequence ID" value="XM_007413756.1"/>
</dbReference>
<name>F4RX96_MELLP</name>
<dbReference type="GO" id="GO:0061504">
    <property type="term" value="P:cyclic threonylcarbamoyladenosine biosynthetic process"/>
    <property type="evidence" value="ECO:0007669"/>
    <property type="project" value="TreeGrafter"/>
</dbReference>
<dbReference type="PANTHER" id="PTHR43267:SF2">
    <property type="entry name" value="TRNA THREONYLCARBAMOYLADENOSINE DEHYDRATASE 1-RELATED"/>
    <property type="match status" value="1"/>
</dbReference>
<comment type="subcellular location">
    <subcellularLocation>
        <location evidence="1">Mitochondrion membrane</location>
        <topology evidence="1">Multi-pass membrane protein</topology>
    </subcellularLocation>
    <subcellularLocation>
        <location evidence="2">Mitochondrion outer membrane</location>
    </subcellularLocation>
</comment>
<dbReference type="SUPFAM" id="SSF69572">
    <property type="entry name" value="Activating enzymes of the ubiquitin-like proteins"/>
    <property type="match status" value="1"/>
</dbReference>
<dbReference type="InterPro" id="IPR045886">
    <property type="entry name" value="ThiF/MoeB/HesA"/>
</dbReference>
<evidence type="ECO:0000256" key="4">
    <source>
        <dbReference type="ARBA" id="ARBA00022598"/>
    </source>
</evidence>
<evidence type="ECO:0000256" key="13">
    <source>
        <dbReference type="SAM" id="Phobius"/>
    </source>
</evidence>
<comment type="function">
    <text evidence="12">Catalyzes the ATP-dependent dehydration of threonylcarbamoyladenosine at position 37 (t(6)A37) to form cyclic t(6)A37 (ct(6)A37) in tRNAs that read codons beginning with adenine.</text>
</comment>
<keyword evidence="9 13" id="KW-1133">Transmembrane helix</keyword>
<protein>
    <recommendedName>
        <fullName evidence="14">THIF-type NAD/FAD binding fold domain-containing protein</fullName>
    </recommendedName>
</protein>
<comment type="similarity">
    <text evidence="3">Belongs to the HesA/MoeB/ThiF family.</text>
</comment>